<keyword evidence="6 8" id="KW-1133">Transmembrane helix</keyword>
<keyword evidence="4" id="KW-1003">Cell membrane</keyword>
<feature type="transmembrane region" description="Helical" evidence="8">
    <location>
        <begin position="84"/>
        <end position="106"/>
    </location>
</feature>
<keyword evidence="10" id="KW-1185">Reference proteome</keyword>
<dbReference type="PANTHER" id="PTHR21716:SF53">
    <property type="entry name" value="PERMEASE PERM-RELATED"/>
    <property type="match status" value="1"/>
</dbReference>
<dbReference type="AlphaFoldDB" id="D7BPI8"/>
<feature type="transmembrane region" description="Helical" evidence="8">
    <location>
        <begin position="179"/>
        <end position="210"/>
    </location>
</feature>
<protein>
    <recommendedName>
        <fullName evidence="11">AI-2E family transporter</fullName>
    </recommendedName>
</protein>
<proteinExistence type="inferred from homology"/>
<evidence type="ECO:0000313" key="10">
    <source>
        <dbReference type="Proteomes" id="UP000000376"/>
    </source>
</evidence>
<name>D7BPI8_ARCHD</name>
<dbReference type="GO" id="GO:0005886">
    <property type="term" value="C:plasma membrane"/>
    <property type="evidence" value="ECO:0007669"/>
    <property type="project" value="UniProtKB-SubCell"/>
</dbReference>
<evidence type="ECO:0000256" key="6">
    <source>
        <dbReference type="ARBA" id="ARBA00022989"/>
    </source>
</evidence>
<dbReference type="Pfam" id="PF01594">
    <property type="entry name" value="AI-2E_transport"/>
    <property type="match status" value="1"/>
</dbReference>
<evidence type="ECO:0000313" key="9">
    <source>
        <dbReference type="EMBL" id="ADH92837.1"/>
    </source>
</evidence>
<dbReference type="GO" id="GO:0055085">
    <property type="term" value="P:transmembrane transport"/>
    <property type="evidence" value="ECO:0007669"/>
    <property type="project" value="TreeGrafter"/>
</dbReference>
<evidence type="ECO:0000256" key="7">
    <source>
        <dbReference type="ARBA" id="ARBA00023136"/>
    </source>
</evidence>
<dbReference type="RefSeq" id="WP_013170331.1">
    <property type="nucleotide sequence ID" value="NC_014218.1"/>
</dbReference>
<feature type="transmembrane region" description="Helical" evidence="8">
    <location>
        <begin position="56"/>
        <end position="77"/>
    </location>
</feature>
<dbReference type="Proteomes" id="UP000000376">
    <property type="component" value="Chromosome"/>
</dbReference>
<keyword evidence="3" id="KW-0813">Transport</keyword>
<dbReference type="EMBL" id="CP002045">
    <property type="protein sequence ID" value="ADH92837.1"/>
    <property type="molecule type" value="Genomic_DNA"/>
</dbReference>
<feature type="transmembrane region" description="Helical" evidence="8">
    <location>
        <begin position="25"/>
        <end position="50"/>
    </location>
</feature>
<evidence type="ECO:0000256" key="2">
    <source>
        <dbReference type="ARBA" id="ARBA00009773"/>
    </source>
</evidence>
<keyword evidence="7 8" id="KW-0472">Membrane</keyword>
<feature type="transmembrane region" description="Helical" evidence="8">
    <location>
        <begin position="330"/>
        <end position="361"/>
    </location>
</feature>
<sequence>MEKRPWAPIIAAPPAHHSSVGVPYWLVKFGIGSWSLIGIGIVISAIVLILGSVYQVFLGVFLAFVLTAVLLPAVNWLSHFMPRALATAVAVISGFALFGGLIAYVVSSILHEWNDLARQFSHGVDNIMRLLTDGSLPFTLERSQVFDVLSKALQQGTQYAQNHAGEIAQTVASNASQVAIILTILALAVFITVFLLASGASMWAWFIALLPSRKQERVNAAAEAGWTAFSGYAAGTVIIAVTNGGLSFIFLWLLDLPLAAPLAVLVMLGTFVPLVGAPIAMFVAMFVGLATDGLSMFIIIGLGIAGIGQIEGHLLQPLIMGKKVSVHPVAVAVGVSAGGFAGGLMGAVIAIPLIAVIWSVFRTLHSPEISPITIPE</sequence>
<dbReference type="eggNOG" id="COG0628">
    <property type="taxonomic scope" value="Bacteria"/>
</dbReference>
<dbReference type="InterPro" id="IPR002549">
    <property type="entry name" value="AI-2E-like"/>
</dbReference>
<comment type="subcellular location">
    <subcellularLocation>
        <location evidence="1">Cell membrane</location>
        <topology evidence="1">Multi-pass membrane protein</topology>
    </subcellularLocation>
</comment>
<evidence type="ECO:0000256" key="5">
    <source>
        <dbReference type="ARBA" id="ARBA00022692"/>
    </source>
</evidence>
<keyword evidence="5 8" id="KW-0812">Transmembrane</keyword>
<feature type="transmembrane region" description="Helical" evidence="8">
    <location>
        <begin position="231"/>
        <end position="254"/>
    </location>
</feature>
<dbReference type="PANTHER" id="PTHR21716">
    <property type="entry name" value="TRANSMEMBRANE PROTEIN"/>
    <property type="match status" value="1"/>
</dbReference>
<feature type="transmembrane region" description="Helical" evidence="8">
    <location>
        <begin position="260"/>
        <end position="287"/>
    </location>
</feature>
<dbReference type="HOGENOM" id="CLU_031275_3_2_11"/>
<evidence type="ECO:0000256" key="1">
    <source>
        <dbReference type="ARBA" id="ARBA00004651"/>
    </source>
</evidence>
<gene>
    <name evidence="9" type="ordered locus">Arch_1124</name>
</gene>
<feature type="transmembrane region" description="Helical" evidence="8">
    <location>
        <begin position="294"/>
        <end position="310"/>
    </location>
</feature>
<evidence type="ECO:0008006" key="11">
    <source>
        <dbReference type="Google" id="ProtNLM"/>
    </source>
</evidence>
<evidence type="ECO:0000256" key="4">
    <source>
        <dbReference type="ARBA" id="ARBA00022475"/>
    </source>
</evidence>
<evidence type="ECO:0000256" key="3">
    <source>
        <dbReference type="ARBA" id="ARBA00022448"/>
    </source>
</evidence>
<evidence type="ECO:0000256" key="8">
    <source>
        <dbReference type="SAM" id="Phobius"/>
    </source>
</evidence>
<dbReference type="KEGG" id="ahe:Arch_1124"/>
<accession>D7BPI8</accession>
<organism evidence="9 10">
    <name type="scientific">Arcanobacterium haemolyticum (strain ATCC 9345 / DSM 20595 / CCM 5947 / CCUG 17215 / LMG 16163 / NBRC 15585 / NCTC 8452 / 11018)</name>
    <dbReference type="NCBI Taxonomy" id="644284"/>
    <lineage>
        <taxon>Bacteria</taxon>
        <taxon>Bacillati</taxon>
        <taxon>Actinomycetota</taxon>
        <taxon>Actinomycetes</taxon>
        <taxon>Actinomycetales</taxon>
        <taxon>Actinomycetaceae</taxon>
        <taxon>Arcanobacterium</taxon>
    </lineage>
</organism>
<comment type="similarity">
    <text evidence="2">Belongs to the autoinducer-2 exporter (AI-2E) (TC 2.A.86) family.</text>
</comment>
<dbReference type="STRING" id="644284.Arch_1124"/>
<reference evidence="9 10" key="1">
    <citation type="journal article" date="2010" name="Stand. Genomic Sci.">
        <title>Complete genome sequence of Arcanobacterium haemolyticum type strain (11018).</title>
        <authorList>
            <person name="Yasawong M."/>
            <person name="Teshima H."/>
            <person name="Lapidus A."/>
            <person name="Nolan M."/>
            <person name="Lucas S."/>
            <person name="Glavina Del Rio T."/>
            <person name="Tice H."/>
            <person name="Cheng J."/>
            <person name="Bruce D."/>
            <person name="Detter C."/>
            <person name="Tapia R."/>
            <person name="Han C."/>
            <person name="Goodwin L."/>
            <person name="Pitluck S."/>
            <person name="Liolios K."/>
            <person name="Ivanova N."/>
            <person name="Mavromatis K."/>
            <person name="Mikhailova N."/>
            <person name="Pati A."/>
            <person name="Chen A."/>
            <person name="Palaniappan K."/>
            <person name="Land M."/>
            <person name="Hauser L."/>
            <person name="Chang Y."/>
            <person name="Jeffries C."/>
            <person name="Rohde M."/>
            <person name="Sikorski J."/>
            <person name="Pukall R."/>
            <person name="Goker M."/>
            <person name="Woyke T."/>
            <person name="Bristow J."/>
            <person name="Eisen J."/>
            <person name="Markowitz V."/>
            <person name="Hugenholtz P."/>
            <person name="Kyrpides N."/>
            <person name="Klenk H."/>
        </authorList>
    </citation>
    <scope>NUCLEOTIDE SEQUENCE [LARGE SCALE GENOMIC DNA]</scope>
    <source>
        <strain evidence="10">ATCC 9345 / DSM 20595 / CCUG 17215 / LMG 16163 / NBRC 15585 / NCTC 8452 / 11018</strain>
    </source>
</reference>